<evidence type="ECO:0000313" key="3">
    <source>
        <dbReference type="Proteomes" id="UP000664073"/>
    </source>
</evidence>
<evidence type="ECO:0000259" key="1">
    <source>
        <dbReference type="Pfam" id="PF00535"/>
    </source>
</evidence>
<dbReference type="Pfam" id="PF00535">
    <property type="entry name" value="Glycos_transf_2"/>
    <property type="match status" value="1"/>
</dbReference>
<comment type="caution">
    <text evidence="2">The sequence shown here is derived from an EMBL/GenBank/DDBJ whole genome shotgun (WGS) entry which is preliminary data.</text>
</comment>
<reference evidence="2" key="1">
    <citation type="submission" date="2021-03" db="EMBL/GenBank/DDBJ databases">
        <title>The complete genome sequence of Acetobacter sp. TBRC 12339.</title>
        <authorList>
            <person name="Charoenyingcharoen P."/>
            <person name="Yukphan P."/>
        </authorList>
    </citation>
    <scope>NUCLEOTIDE SEQUENCE</scope>
    <source>
        <strain evidence="2">TBRC 12339</strain>
    </source>
</reference>
<dbReference type="Gene3D" id="3.90.550.10">
    <property type="entry name" value="Spore Coat Polysaccharide Biosynthesis Protein SpsA, Chain A"/>
    <property type="match status" value="1"/>
</dbReference>
<keyword evidence="3" id="KW-1185">Reference proteome</keyword>
<dbReference type="EMBL" id="JAFVMH010000001">
    <property type="protein sequence ID" value="MBO1323974.1"/>
    <property type="molecule type" value="Genomic_DNA"/>
</dbReference>
<dbReference type="InterPro" id="IPR050834">
    <property type="entry name" value="Glycosyltransf_2"/>
</dbReference>
<gene>
    <name evidence="2" type="ORF">J2D77_02235</name>
</gene>
<protein>
    <submittedName>
        <fullName evidence="2">Glycosyltransferase family 2 protein</fullName>
    </submittedName>
</protein>
<evidence type="ECO:0000313" key="2">
    <source>
        <dbReference type="EMBL" id="MBO1323974.1"/>
    </source>
</evidence>
<dbReference type="PANTHER" id="PTHR43685">
    <property type="entry name" value="GLYCOSYLTRANSFERASE"/>
    <property type="match status" value="1"/>
</dbReference>
<name>A0A939HN43_9PROT</name>
<dbReference type="InterPro" id="IPR029044">
    <property type="entry name" value="Nucleotide-diphossugar_trans"/>
</dbReference>
<dbReference type="Proteomes" id="UP000664073">
    <property type="component" value="Unassembled WGS sequence"/>
</dbReference>
<dbReference type="CDD" id="cd00761">
    <property type="entry name" value="Glyco_tranf_GTA_type"/>
    <property type="match status" value="1"/>
</dbReference>
<dbReference type="AlphaFoldDB" id="A0A939HN43"/>
<accession>A0A939HN43</accession>
<dbReference type="SUPFAM" id="SSF53448">
    <property type="entry name" value="Nucleotide-diphospho-sugar transferases"/>
    <property type="match status" value="1"/>
</dbReference>
<organism evidence="2 3">
    <name type="scientific">Acetobacter garciniae</name>
    <dbReference type="NCBI Taxonomy" id="2817435"/>
    <lineage>
        <taxon>Bacteria</taxon>
        <taxon>Pseudomonadati</taxon>
        <taxon>Pseudomonadota</taxon>
        <taxon>Alphaproteobacteria</taxon>
        <taxon>Acetobacterales</taxon>
        <taxon>Acetobacteraceae</taxon>
        <taxon>Acetobacter</taxon>
    </lineage>
</organism>
<dbReference type="InterPro" id="IPR001173">
    <property type="entry name" value="Glyco_trans_2-like"/>
</dbReference>
<dbReference type="RefSeq" id="WP_207844643.1">
    <property type="nucleotide sequence ID" value="NZ_JAFVMH010000001.1"/>
</dbReference>
<sequence>MSELVSIVIPTFNRAAMLPRAIESALAQTVSCEVIVIDHGSTDETQHVAAAYKDRITYIRREKDLGPHFCWLEGVLHSKGDLVHLQYDDDWIAPQFVEACLGVMREDVGFAFTVAHVVEAVGAAPKLELFGNWLPKTGIYPAVDLENRILNGLISPAAALFRRQILIDALYQGRLPLANHDYHGVGPDCFVTLLSMLRYPNVGFVHEALAFFYSHPGSITIDAQGSPEKQAALTAAYAEVKRYYIELKILQAIRAQKTA</sequence>
<feature type="domain" description="Glycosyltransferase 2-like" evidence="1">
    <location>
        <begin position="6"/>
        <end position="166"/>
    </location>
</feature>
<proteinExistence type="predicted"/>
<dbReference type="PANTHER" id="PTHR43685:SF2">
    <property type="entry name" value="GLYCOSYLTRANSFERASE 2-LIKE DOMAIN-CONTAINING PROTEIN"/>
    <property type="match status" value="1"/>
</dbReference>